<dbReference type="GO" id="GO:0000978">
    <property type="term" value="F:RNA polymerase II cis-regulatory region sequence-specific DNA binding"/>
    <property type="evidence" value="ECO:0007669"/>
    <property type="project" value="TreeGrafter"/>
</dbReference>
<dbReference type="InterPro" id="IPR045843">
    <property type="entry name" value="IND-like"/>
</dbReference>
<feature type="compositionally biased region" description="Low complexity" evidence="6">
    <location>
        <begin position="1"/>
        <end position="19"/>
    </location>
</feature>
<dbReference type="EMBL" id="JBDFQZ010000004">
    <property type="protein sequence ID" value="KAK9736007.1"/>
    <property type="molecule type" value="Genomic_DNA"/>
</dbReference>
<dbReference type="AlphaFoldDB" id="A0AAW1LMZ8"/>
<evidence type="ECO:0000256" key="2">
    <source>
        <dbReference type="ARBA" id="ARBA00023015"/>
    </source>
</evidence>
<dbReference type="GO" id="GO:0000981">
    <property type="term" value="F:DNA-binding transcription factor activity, RNA polymerase II-specific"/>
    <property type="evidence" value="ECO:0007669"/>
    <property type="project" value="TreeGrafter"/>
</dbReference>
<dbReference type="FunFam" id="4.10.280.10:FF:000021">
    <property type="entry name" value="Transcription factor bHLH130 family"/>
    <property type="match status" value="1"/>
</dbReference>
<dbReference type="PANTHER" id="PTHR16223">
    <property type="entry name" value="TRANSCRIPTION FACTOR BHLH83-RELATED"/>
    <property type="match status" value="1"/>
</dbReference>
<reference evidence="8 9" key="1">
    <citation type="submission" date="2024-03" db="EMBL/GenBank/DDBJ databases">
        <title>WGS assembly of Saponaria officinalis var. Norfolk2.</title>
        <authorList>
            <person name="Jenkins J."/>
            <person name="Shu S."/>
            <person name="Grimwood J."/>
            <person name="Barry K."/>
            <person name="Goodstein D."/>
            <person name="Schmutz J."/>
            <person name="Leebens-Mack J."/>
            <person name="Osbourn A."/>
        </authorList>
    </citation>
    <scope>NUCLEOTIDE SEQUENCE [LARGE SCALE GENOMIC DNA]</scope>
    <source>
        <strain evidence="9">cv. Norfolk2</strain>
        <strain evidence="8">JIC</strain>
        <tissue evidence="8">Leaf</tissue>
    </source>
</reference>
<evidence type="ECO:0000313" key="9">
    <source>
        <dbReference type="Proteomes" id="UP001443914"/>
    </source>
</evidence>
<evidence type="ECO:0000259" key="7">
    <source>
        <dbReference type="PROSITE" id="PS50888"/>
    </source>
</evidence>
<feature type="compositionally biased region" description="Basic and acidic residues" evidence="6">
    <location>
        <begin position="105"/>
        <end position="115"/>
    </location>
</feature>
<dbReference type="Pfam" id="PF00010">
    <property type="entry name" value="HLH"/>
    <property type="match status" value="1"/>
</dbReference>
<dbReference type="PROSITE" id="PS50888">
    <property type="entry name" value="BHLH"/>
    <property type="match status" value="1"/>
</dbReference>
<evidence type="ECO:0000313" key="8">
    <source>
        <dbReference type="EMBL" id="KAK9736005.1"/>
    </source>
</evidence>
<dbReference type="InterPro" id="IPR011598">
    <property type="entry name" value="bHLH_dom"/>
</dbReference>
<protein>
    <recommendedName>
        <fullName evidence="7">BHLH domain-containing protein</fullName>
    </recommendedName>
</protein>
<proteinExistence type="predicted"/>
<keyword evidence="3" id="KW-0238">DNA-binding</keyword>
<sequence>MDSEIQQQQYQHHFQGFQKQTHHQKQQPNSLKRFRSAPSSNFASFLDAADTVPNNSGAGVAGGGGDRSGFSNAKPLSPETENIITRFISSMGDRQNSAVQPESMVRVKVESDTTHHQQQQNRNSSQQQSNYSTVPQRIYQSASKPPLANYQSSGMGSAPSSRMKIGIGGSNCFGLARNSSSPAGFFADINIDGYGVVKGMENYGGNNNGINQMNYSSGQSSSTSGLIKQSSDVQGTLMRMNSLEETKFNNNRNSWADSIMSENFNTLDGGGHNNDFKREFSEHNISENQPGESRSRPPPLAHHLSLPNTSAELSAMEKLLNLQDAVPLRIRAKRGCATHPRSIAERVRKNKISERMRKLQDLVPNMDKQTNTADMLDLAVDYIRDLQTQVKNLHGNRAKCTCPR</sequence>
<comment type="subcellular location">
    <subcellularLocation>
        <location evidence="1">Nucleus</location>
    </subcellularLocation>
</comment>
<accession>A0AAW1LMZ8</accession>
<dbReference type="GO" id="GO:0005634">
    <property type="term" value="C:nucleus"/>
    <property type="evidence" value="ECO:0007669"/>
    <property type="project" value="UniProtKB-SubCell"/>
</dbReference>
<dbReference type="Gene3D" id="4.10.280.10">
    <property type="entry name" value="Helix-loop-helix DNA-binding domain"/>
    <property type="match status" value="1"/>
</dbReference>
<name>A0AAW1LMZ8_SAPOF</name>
<feature type="region of interest" description="Disordered" evidence="6">
    <location>
        <begin position="56"/>
        <end position="77"/>
    </location>
</feature>
<dbReference type="SMART" id="SM00353">
    <property type="entry name" value="HLH"/>
    <property type="match status" value="1"/>
</dbReference>
<feature type="region of interest" description="Disordered" evidence="6">
    <location>
        <begin position="1"/>
        <end position="38"/>
    </location>
</feature>
<organism evidence="8 9">
    <name type="scientific">Saponaria officinalis</name>
    <name type="common">Common soapwort</name>
    <name type="synonym">Lychnis saponaria</name>
    <dbReference type="NCBI Taxonomy" id="3572"/>
    <lineage>
        <taxon>Eukaryota</taxon>
        <taxon>Viridiplantae</taxon>
        <taxon>Streptophyta</taxon>
        <taxon>Embryophyta</taxon>
        <taxon>Tracheophyta</taxon>
        <taxon>Spermatophyta</taxon>
        <taxon>Magnoliopsida</taxon>
        <taxon>eudicotyledons</taxon>
        <taxon>Gunneridae</taxon>
        <taxon>Pentapetalae</taxon>
        <taxon>Caryophyllales</taxon>
        <taxon>Caryophyllaceae</taxon>
        <taxon>Caryophylleae</taxon>
        <taxon>Saponaria</taxon>
    </lineage>
</organism>
<dbReference type="GO" id="GO:0046983">
    <property type="term" value="F:protein dimerization activity"/>
    <property type="evidence" value="ECO:0007669"/>
    <property type="project" value="InterPro"/>
</dbReference>
<evidence type="ECO:0000256" key="6">
    <source>
        <dbReference type="SAM" id="MobiDB-lite"/>
    </source>
</evidence>
<dbReference type="InterPro" id="IPR036638">
    <property type="entry name" value="HLH_DNA-bd_sf"/>
</dbReference>
<keyword evidence="9" id="KW-1185">Reference proteome</keyword>
<dbReference type="PANTHER" id="PTHR16223:SF125">
    <property type="entry name" value="OS08G0506700 PROTEIN"/>
    <property type="match status" value="1"/>
</dbReference>
<evidence type="ECO:0000256" key="5">
    <source>
        <dbReference type="ARBA" id="ARBA00023242"/>
    </source>
</evidence>
<feature type="region of interest" description="Disordered" evidence="6">
    <location>
        <begin position="91"/>
        <end position="134"/>
    </location>
</feature>
<evidence type="ECO:0000256" key="3">
    <source>
        <dbReference type="ARBA" id="ARBA00023125"/>
    </source>
</evidence>
<dbReference type="Proteomes" id="UP001443914">
    <property type="component" value="Unassembled WGS sequence"/>
</dbReference>
<keyword evidence="4" id="KW-0804">Transcription</keyword>
<feature type="compositionally biased region" description="Low complexity" evidence="6">
    <location>
        <begin position="117"/>
        <end position="130"/>
    </location>
</feature>
<evidence type="ECO:0000256" key="1">
    <source>
        <dbReference type="ARBA" id="ARBA00004123"/>
    </source>
</evidence>
<gene>
    <name evidence="8" type="ORF">RND81_04G244100</name>
</gene>
<dbReference type="EMBL" id="JBDFQZ010000004">
    <property type="protein sequence ID" value="KAK9736006.1"/>
    <property type="molecule type" value="Genomic_DNA"/>
</dbReference>
<keyword evidence="2" id="KW-0805">Transcription regulation</keyword>
<feature type="domain" description="BHLH" evidence="7">
    <location>
        <begin position="336"/>
        <end position="386"/>
    </location>
</feature>
<keyword evidence="5" id="KW-0539">Nucleus</keyword>
<dbReference type="SUPFAM" id="SSF47459">
    <property type="entry name" value="HLH, helix-loop-helix DNA-binding domain"/>
    <property type="match status" value="1"/>
</dbReference>
<comment type="caution">
    <text evidence="8">The sequence shown here is derived from an EMBL/GenBank/DDBJ whole genome shotgun (WGS) entry which is preliminary data.</text>
</comment>
<evidence type="ECO:0000256" key="4">
    <source>
        <dbReference type="ARBA" id="ARBA00023163"/>
    </source>
</evidence>
<dbReference type="EMBL" id="JBDFQZ010000004">
    <property type="protein sequence ID" value="KAK9736005.1"/>
    <property type="molecule type" value="Genomic_DNA"/>
</dbReference>